<keyword evidence="2" id="KW-1185">Reference proteome</keyword>
<name>A0AAN7MB60_MYCAM</name>
<evidence type="ECO:0000313" key="2">
    <source>
        <dbReference type="Proteomes" id="UP001333110"/>
    </source>
</evidence>
<comment type="caution">
    <text evidence="1">The sequence shown here is derived from an EMBL/GenBank/DDBJ whole genome shotgun (WGS) entry which is preliminary data.</text>
</comment>
<dbReference type="AlphaFoldDB" id="A0AAN7MB60"/>
<dbReference type="Proteomes" id="UP001333110">
    <property type="component" value="Unassembled WGS sequence"/>
</dbReference>
<reference evidence="1 2" key="1">
    <citation type="journal article" date="2023" name="J. Hered.">
        <title>Chromosome-level genome of the wood stork (Mycteria americana) provides insight into avian chromosome evolution.</title>
        <authorList>
            <person name="Flamio R. Jr."/>
            <person name="Ramstad K.M."/>
        </authorList>
    </citation>
    <scope>NUCLEOTIDE SEQUENCE [LARGE SCALE GENOMIC DNA]</scope>
    <source>
        <strain evidence="1">JAX WOST 10</strain>
    </source>
</reference>
<sequence length="129" mass="13879">MDPSHGLQFFKNCSSISPFHRVQSFSNGLLQQGHSSCQKTCSCVGSSPQAAVPARSLLRHGLCTGCSFLQGTSTSKVTPTAPPTTIILPCKTNTDTKLNMSQQLVSWAALGELLPAALVRPHLEYFVQF</sequence>
<dbReference type="EMBL" id="JAUNZN010000033">
    <property type="protein sequence ID" value="KAK4806788.1"/>
    <property type="molecule type" value="Genomic_DNA"/>
</dbReference>
<gene>
    <name evidence="1" type="ORF">QYF61_005584</name>
</gene>
<accession>A0AAN7MB60</accession>
<evidence type="ECO:0000313" key="1">
    <source>
        <dbReference type="EMBL" id="KAK4806788.1"/>
    </source>
</evidence>
<protein>
    <submittedName>
        <fullName evidence="1">Uncharacterized protein</fullName>
    </submittedName>
</protein>
<organism evidence="1 2">
    <name type="scientific">Mycteria americana</name>
    <name type="common">Wood stork</name>
    <dbReference type="NCBI Taxonomy" id="33587"/>
    <lineage>
        <taxon>Eukaryota</taxon>
        <taxon>Metazoa</taxon>
        <taxon>Chordata</taxon>
        <taxon>Craniata</taxon>
        <taxon>Vertebrata</taxon>
        <taxon>Euteleostomi</taxon>
        <taxon>Archelosauria</taxon>
        <taxon>Archosauria</taxon>
        <taxon>Dinosauria</taxon>
        <taxon>Saurischia</taxon>
        <taxon>Theropoda</taxon>
        <taxon>Coelurosauria</taxon>
        <taxon>Aves</taxon>
        <taxon>Neognathae</taxon>
        <taxon>Neoaves</taxon>
        <taxon>Aequornithes</taxon>
        <taxon>Ciconiiformes</taxon>
        <taxon>Ciconiidae</taxon>
        <taxon>Mycteria</taxon>
    </lineage>
</organism>
<proteinExistence type="predicted"/>